<dbReference type="Proteomes" id="UP000297245">
    <property type="component" value="Unassembled WGS sequence"/>
</dbReference>
<dbReference type="EMBL" id="ML181730">
    <property type="protein sequence ID" value="THU75654.1"/>
    <property type="molecule type" value="Genomic_DNA"/>
</dbReference>
<reference evidence="2 3" key="1">
    <citation type="journal article" date="2019" name="Nat. Ecol. Evol.">
        <title>Megaphylogeny resolves global patterns of mushroom evolution.</title>
        <authorList>
            <person name="Varga T."/>
            <person name="Krizsan K."/>
            <person name="Foldi C."/>
            <person name="Dima B."/>
            <person name="Sanchez-Garcia M."/>
            <person name="Sanchez-Ramirez S."/>
            <person name="Szollosi G.J."/>
            <person name="Szarkandi J.G."/>
            <person name="Papp V."/>
            <person name="Albert L."/>
            <person name="Andreopoulos W."/>
            <person name="Angelini C."/>
            <person name="Antonin V."/>
            <person name="Barry K.W."/>
            <person name="Bougher N.L."/>
            <person name="Buchanan P."/>
            <person name="Buyck B."/>
            <person name="Bense V."/>
            <person name="Catcheside P."/>
            <person name="Chovatia M."/>
            <person name="Cooper J."/>
            <person name="Damon W."/>
            <person name="Desjardin D."/>
            <person name="Finy P."/>
            <person name="Geml J."/>
            <person name="Haridas S."/>
            <person name="Hughes K."/>
            <person name="Justo A."/>
            <person name="Karasinski D."/>
            <person name="Kautmanova I."/>
            <person name="Kiss B."/>
            <person name="Kocsube S."/>
            <person name="Kotiranta H."/>
            <person name="LaButti K.M."/>
            <person name="Lechner B.E."/>
            <person name="Liimatainen K."/>
            <person name="Lipzen A."/>
            <person name="Lukacs Z."/>
            <person name="Mihaltcheva S."/>
            <person name="Morgado L.N."/>
            <person name="Niskanen T."/>
            <person name="Noordeloos M.E."/>
            <person name="Ohm R.A."/>
            <person name="Ortiz-Santana B."/>
            <person name="Ovrebo C."/>
            <person name="Racz N."/>
            <person name="Riley R."/>
            <person name="Savchenko A."/>
            <person name="Shiryaev A."/>
            <person name="Soop K."/>
            <person name="Spirin V."/>
            <person name="Szebenyi C."/>
            <person name="Tomsovsky M."/>
            <person name="Tulloss R.E."/>
            <person name="Uehling J."/>
            <person name="Grigoriev I.V."/>
            <person name="Vagvolgyi C."/>
            <person name="Papp T."/>
            <person name="Martin F.M."/>
            <person name="Miettinen O."/>
            <person name="Hibbett D.S."/>
            <person name="Nagy L.G."/>
        </authorList>
    </citation>
    <scope>NUCLEOTIDE SEQUENCE [LARGE SCALE GENOMIC DNA]</scope>
    <source>
        <strain evidence="2 3">CBS 962.96</strain>
    </source>
</reference>
<organism evidence="2 3">
    <name type="scientific">Dendrothele bispora (strain CBS 962.96)</name>
    <dbReference type="NCBI Taxonomy" id="1314807"/>
    <lineage>
        <taxon>Eukaryota</taxon>
        <taxon>Fungi</taxon>
        <taxon>Dikarya</taxon>
        <taxon>Basidiomycota</taxon>
        <taxon>Agaricomycotina</taxon>
        <taxon>Agaricomycetes</taxon>
        <taxon>Agaricomycetidae</taxon>
        <taxon>Agaricales</taxon>
        <taxon>Agaricales incertae sedis</taxon>
        <taxon>Dendrothele</taxon>
    </lineage>
</organism>
<dbReference type="Gene3D" id="1.20.1280.50">
    <property type="match status" value="1"/>
</dbReference>
<name>A0A4S8KJJ1_DENBC</name>
<evidence type="ECO:0000313" key="2">
    <source>
        <dbReference type="EMBL" id="THU75654.1"/>
    </source>
</evidence>
<dbReference type="OrthoDB" id="3266451at2759"/>
<sequence>MLCTTCLTKTLPHHPLQSKEHILETLREGILSSSDICDIHKNISDARDILKAYDKEIRQLERTLAVIRSMAGDLKERIKETFFLLSPVRRLPNEILGEIFKFSMSSGSVFSCTKQPSPSFLTVCLRWRTIALSTPSVWQSITLDYSGITRTHSHQNIAALDHHLSKLSKSSLLDVNINQCGPLESRCIEILNAHVNSIAEQSSRWVSLSLRMDLESVTAQNEWLSVIENFPNLRSLCISGSVPFSTTSAILKRSPTLTDLTVTSFSNEAANGVQCS</sequence>
<gene>
    <name evidence="2" type="ORF">K435DRAFT_974738</name>
</gene>
<protein>
    <submittedName>
        <fullName evidence="2">Uncharacterized protein</fullName>
    </submittedName>
</protein>
<feature type="coiled-coil region" evidence="1">
    <location>
        <begin position="43"/>
        <end position="77"/>
    </location>
</feature>
<proteinExistence type="predicted"/>
<evidence type="ECO:0000256" key="1">
    <source>
        <dbReference type="SAM" id="Coils"/>
    </source>
</evidence>
<keyword evidence="3" id="KW-1185">Reference proteome</keyword>
<dbReference type="AlphaFoldDB" id="A0A4S8KJJ1"/>
<keyword evidence="1" id="KW-0175">Coiled coil</keyword>
<accession>A0A4S8KJJ1</accession>
<evidence type="ECO:0000313" key="3">
    <source>
        <dbReference type="Proteomes" id="UP000297245"/>
    </source>
</evidence>